<protein>
    <submittedName>
        <fullName evidence="1">Uncharacterized protein</fullName>
    </submittedName>
</protein>
<dbReference type="InterPro" id="IPR025833">
    <property type="entry name" value="GDYXXLXY"/>
</dbReference>
<comment type="caution">
    <text evidence="1">The sequence shown here is derived from an EMBL/GenBank/DDBJ whole genome shotgun (WGS) entry which is preliminary data.</text>
</comment>
<name>A0A8J3AT08_9BACI</name>
<evidence type="ECO:0000313" key="2">
    <source>
        <dbReference type="Proteomes" id="UP000626244"/>
    </source>
</evidence>
<evidence type="ECO:0000313" key="1">
    <source>
        <dbReference type="EMBL" id="GGI16337.1"/>
    </source>
</evidence>
<keyword evidence="2" id="KW-1185">Reference proteome</keyword>
<accession>A0A8J3AT08</accession>
<dbReference type="Pfam" id="PF14345">
    <property type="entry name" value="GDYXXLXY"/>
    <property type="match status" value="1"/>
</dbReference>
<organism evidence="1 2">
    <name type="scientific">Gottfriedia solisilvae</name>
    <dbReference type="NCBI Taxonomy" id="1516104"/>
    <lineage>
        <taxon>Bacteria</taxon>
        <taxon>Bacillati</taxon>
        <taxon>Bacillota</taxon>
        <taxon>Bacilli</taxon>
        <taxon>Bacillales</taxon>
        <taxon>Bacillaceae</taxon>
        <taxon>Gottfriedia</taxon>
    </lineage>
</organism>
<proteinExistence type="predicted"/>
<dbReference type="Proteomes" id="UP000626244">
    <property type="component" value="Unassembled WGS sequence"/>
</dbReference>
<gene>
    <name evidence="1" type="ORF">GCM10007380_32460</name>
</gene>
<reference evidence="2" key="1">
    <citation type="journal article" date="2019" name="Int. J. Syst. Evol. Microbiol.">
        <title>The Global Catalogue of Microorganisms (GCM) 10K type strain sequencing project: providing services to taxonomists for standard genome sequencing and annotation.</title>
        <authorList>
            <consortium name="The Broad Institute Genomics Platform"/>
            <consortium name="The Broad Institute Genome Sequencing Center for Infectious Disease"/>
            <person name="Wu L."/>
            <person name="Ma J."/>
        </authorList>
    </citation>
    <scope>NUCLEOTIDE SEQUENCE [LARGE SCALE GENOMIC DNA]</scope>
    <source>
        <strain evidence="2">CGMCC 1.14993</strain>
    </source>
</reference>
<dbReference type="AlphaFoldDB" id="A0A8J3AT08"/>
<sequence>MQNKMKLILLSFIQLILLLSLLGSIMYFKQTADTFKIEAESLDPIEPLFGHYAALSYKFDEITDKDWKGEAKPKEGQKIFIVFKKSEKGLYVFDFVTDQRPDKFKYISAEISYVYD</sequence>
<dbReference type="OrthoDB" id="2851539at2"/>
<dbReference type="RefSeq" id="WP_158093279.1">
    <property type="nucleotide sequence ID" value="NZ_BMHB01000002.1"/>
</dbReference>
<dbReference type="EMBL" id="BMHB01000002">
    <property type="protein sequence ID" value="GGI16337.1"/>
    <property type="molecule type" value="Genomic_DNA"/>
</dbReference>